<dbReference type="PANTHER" id="PTHR10083:SF374">
    <property type="entry name" value="BPTI_KUNITZ INHIBITOR DOMAIN-CONTAINING PROTEIN"/>
    <property type="match status" value="1"/>
</dbReference>
<dbReference type="Pfam" id="PF00014">
    <property type="entry name" value="Kunitz_BPTI"/>
    <property type="match status" value="3"/>
</dbReference>
<name>A0ABM5EPT0_9SAUR</name>
<reference evidence="4" key="1">
    <citation type="submission" date="2025-08" db="UniProtKB">
        <authorList>
            <consortium name="RefSeq"/>
        </authorList>
    </citation>
    <scope>IDENTIFICATION</scope>
</reference>
<dbReference type="InterPro" id="IPR020901">
    <property type="entry name" value="Prtase_inh_Kunz-CS"/>
</dbReference>
<dbReference type="PROSITE" id="PS00280">
    <property type="entry name" value="BPTI_KUNITZ_1"/>
    <property type="match status" value="2"/>
</dbReference>
<dbReference type="InterPro" id="IPR050098">
    <property type="entry name" value="TFPI/VKTCI-like"/>
</dbReference>
<dbReference type="Gene3D" id="4.10.410.10">
    <property type="entry name" value="Pancreatic trypsin inhibitor Kunitz domain"/>
    <property type="match status" value="3"/>
</dbReference>
<proteinExistence type="predicted"/>
<organism evidence="3 4">
    <name type="scientific">Pogona vitticeps</name>
    <name type="common">central bearded dragon</name>
    <dbReference type="NCBI Taxonomy" id="103695"/>
    <lineage>
        <taxon>Eukaryota</taxon>
        <taxon>Metazoa</taxon>
        <taxon>Chordata</taxon>
        <taxon>Craniata</taxon>
        <taxon>Vertebrata</taxon>
        <taxon>Euteleostomi</taxon>
        <taxon>Lepidosauria</taxon>
        <taxon>Squamata</taxon>
        <taxon>Bifurcata</taxon>
        <taxon>Unidentata</taxon>
        <taxon>Episquamata</taxon>
        <taxon>Toxicofera</taxon>
        <taxon>Iguania</taxon>
        <taxon>Acrodonta</taxon>
        <taxon>Agamidae</taxon>
        <taxon>Amphibolurinae</taxon>
        <taxon>Pogona</taxon>
    </lineage>
</organism>
<gene>
    <name evidence="4" type="primary">LOC110070745</name>
</gene>
<sequence length="241" mass="27873">MQYSDILLHVFLTMGFFPSWSKRQGVAASPKEGMPEKCGLPPKYGRCKESFQNFYYDPKTILCRTFIYSGCGGNENNFPNLLECLYGCERFVLRMPWSYLAGGLKWVREIPRQCKLPRRRGWCKAELHRYYYDYLNSRCRPFIYSGCRGNVNNFLSYKDCAWQCEPFGSVDYSKNHEWNPDAMADTCELPVDVGICKAAFPRFYYDRQTKSCKPFSFGGCNGNSNNFLTMEDCARECGGSV</sequence>
<evidence type="ECO:0000259" key="2">
    <source>
        <dbReference type="PROSITE" id="PS50279"/>
    </source>
</evidence>
<evidence type="ECO:0000313" key="3">
    <source>
        <dbReference type="Proteomes" id="UP001652642"/>
    </source>
</evidence>
<feature type="domain" description="BPTI/Kunitz inhibitor" evidence="2">
    <location>
        <begin position="187"/>
        <end position="237"/>
    </location>
</feature>
<feature type="domain" description="BPTI/Kunitz inhibitor" evidence="2">
    <location>
        <begin position="38"/>
        <end position="88"/>
    </location>
</feature>
<dbReference type="RefSeq" id="XP_072835159.1">
    <property type="nucleotide sequence ID" value="XM_072979058.1"/>
</dbReference>
<dbReference type="GeneID" id="110070745"/>
<accession>A0ABM5EPT0</accession>
<dbReference type="SMART" id="SM00131">
    <property type="entry name" value="KU"/>
    <property type="match status" value="3"/>
</dbReference>
<dbReference type="InterPro" id="IPR002223">
    <property type="entry name" value="Kunitz_BPTI"/>
</dbReference>
<dbReference type="SUPFAM" id="SSF57362">
    <property type="entry name" value="BPTI-like"/>
    <property type="match status" value="3"/>
</dbReference>
<dbReference type="InterPro" id="IPR036880">
    <property type="entry name" value="Kunitz_BPTI_sf"/>
</dbReference>
<dbReference type="PANTHER" id="PTHR10083">
    <property type="entry name" value="KUNITZ-TYPE PROTEASE INHIBITOR-RELATED"/>
    <property type="match status" value="1"/>
</dbReference>
<evidence type="ECO:0000256" key="1">
    <source>
        <dbReference type="ARBA" id="ARBA00023157"/>
    </source>
</evidence>
<dbReference type="Proteomes" id="UP001652642">
    <property type="component" value="Chromosome 8"/>
</dbReference>
<keyword evidence="1" id="KW-1015">Disulfide bond</keyword>
<protein>
    <submittedName>
        <fullName evidence="4">Carboxypeptidase inhibitor SmCI-like</fullName>
    </submittedName>
</protein>
<evidence type="ECO:0000313" key="4">
    <source>
        <dbReference type="RefSeq" id="XP_072835159.1"/>
    </source>
</evidence>
<dbReference type="CDD" id="cd00109">
    <property type="entry name" value="Kunitz-type"/>
    <property type="match status" value="2"/>
</dbReference>
<dbReference type="PROSITE" id="PS50279">
    <property type="entry name" value="BPTI_KUNITZ_2"/>
    <property type="match status" value="3"/>
</dbReference>
<keyword evidence="3" id="KW-1185">Reference proteome</keyword>
<feature type="domain" description="BPTI/Kunitz inhibitor" evidence="2">
    <location>
        <begin position="114"/>
        <end position="164"/>
    </location>
</feature>
<dbReference type="PRINTS" id="PR00759">
    <property type="entry name" value="BASICPTASE"/>
</dbReference>